<reference evidence="1" key="2">
    <citation type="journal article" date="2015" name="Data Brief">
        <title>Shoot transcriptome of the giant reed, Arundo donax.</title>
        <authorList>
            <person name="Barrero R.A."/>
            <person name="Guerrero F.D."/>
            <person name="Moolhuijzen P."/>
            <person name="Goolsby J.A."/>
            <person name="Tidwell J."/>
            <person name="Bellgard S.E."/>
            <person name="Bellgard M.I."/>
        </authorList>
    </citation>
    <scope>NUCLEOTIDE SEQUENCE</scope>
    <source>
        <tissue evidence="1">Shoot tissue taken approximately 20 cm above the soil surface</tissue>
    </source>
</reference>
<dbReference type="EMBL" id="GBRH01182026">
    <property type="protein sequence ID" value="JAE15870.1"/>
    <property type="molecule type" value="Transcribed_RNA"/>
</dbReference>
<reference evidence="1" key="1">
    <citation type="submission" date="2014-09" db="EMBL/GenBank/DDBJ databases">
        <authorList>
            <person name="Magalhaes I.L.F."/>
            <person name="Oliveira U."/>
            <person name="Santos F.R."/>
            <person name="Vidigal T.H.D.A."/>
            <person name="Brescovit A.D."/>
            <person name="Santos A.J."/>
        </authorList>
    </citation>
    <scope>NUCLEOTIDE SEQUENCE</scope>
    <source>
        <tissue evidence="1">Shoot tissue taken approximately 20 cm above the soil surface</tissue>
    </source>
</reference>
<dbReference type="PROSITE" id="PS51257">
    <property type="entry name" value="PROKAR_LIPOPROTEIN"/>
    <property type="match status" value="1"/>
</dbReference>
<dbReference type="AlphaFoldDB" id="A0A0A9FSN3"/>
<name>A0A0A9FSN3_ARUDO</name>
<organism evidence="1">
    <name type="scientific">Arundo donax</name>
    <name type="common">Giant reed</name>
    <name type="synonym">Donax arundinaceus</name>
    <dbReference type="NCBI Taxonomy" id="35708"/>
    <lineage>
        <taxon>Eukaryota</taxon>
        <taxon>Viridiplantae</taxon>
        <taxon>Streptophyta</taxon>
        <taxon>Embryophyta</taxon>
        <taxon>Tracheophyta</taxon>
        <taxon>Spermatophyta</taxon>
        <taxon>Magnoliopsida</taxon>
        <taxon>Liliopsida</taxon>
        <taxon>Poales</taxon>
        <taxon>Poaceae</taxon>
        <taxon>PACMAD clade</taxon>
        <taxon>Arundinoideae</taxon>
        <taxon>Arundineae</taxon>
        <taxon>Arundo</taxon>
    </lineage>
</organism>
<protein>
    <submittedName>
        <fullName evidence="1">Uncharacterized protein</fullName>
    </submittedName>
</protein>
<sequence length="46" mass="5008">MPRRSKTNNSCKFPVSGNKHQYIATNANSWTSCSPALSSAAGRSRH</sequence>
<accession>A0A0A9FSN3</accession>
<proteinExistence type="predicted"/>
<evidence type="ECO:0000313" key="1">
    <source>
        <dbReference type="EMBL" id="JAE15870.1"/>
    </source>
</evidence>